<protein>
    <submittedName>
        <fullName evidence="2">Uncharacterized protein</fullName>
    </submittedName>
</protein>
<dbReference type="EMBL" id="LR797486">
    <property type="protein sequence ID" value="CAB4219806.1"/>
    <property type="molecule type" value="Genomic_DNA"/>
</dbReference>
<gene>
    <name evidence="2" type="ORF">UFOVP1639_16</name>
</gene>
<reference evidence="2" key="1">
    <citation type="submission" date="2020-05" db="EMBL/GenBank/DDBJ databases">
        <authorList>
            <person name="Chiriac C."/>
            <person name="Salcher M."/>
            <person name="Ghai R."/>
            <person name="Kavagutti S V."/>
        </authorList>
    </citation>
    <scope>NUCLEOTIDE SEQUENCE</scope>
</reference>
<name>A0A6J5SXU8_9CAUD</name>
<proteinExistence type="predicted"/>
<feature type="region of interest" description="Disordered" evidence="1">
    <location>
        <begin position="40"/>
        <end position="75"/>
    </location>
</feature>
<organism evidence="2">
    <name type="scientific">uncultured Caudovirales phage</name>
    <dbReference type="NCBI Taxonomy" id="2100421"/>
    <lineage>
        <taxon>Viruses</taxon>
        <taxon>Duplodnaviria</taxon>
        <taxon>Heunggongvirae</taxon>
        <taxon>Uroviricota</taxon>
        <taxon>Caudoviricetes</taxon>
        <taxon>Peduoviridae</taxon>
        <taxon>Maltschvirus</taxon>
        <taxon>Maltschvirus maltsch</taxon>
    </lineage>
</organism>
<sequence length="75" mass="8623">MVFNFHQNLKYNLLLERAGYVARNLPKRVAEVDRELARLDDLLSTGDSRPQDEPISASEEVETVEPKRKPTKKKA</sequence>
<evidence type="ECO:0000313" key="2">
    <source>
        <dbReference type="EMBL" id="CAB4219806.1"/>
    </source>
</evidence>
<accession>A0A6J5SXU8</accession>
<evidence type="ECO:0000256" key="1">
    <source>
        <dbReference type="SAM" id="MobiDB-lite"/>
    </source>
</evidence>